<comment type="caution">
    <text evidence="2">The sequence shown here is derived from an EMBL/GenBank/DDBJ whole genome shotgun (WGS) entry which is preliminary data.</text>
</comment>
<accession>A0AAD1XV33</accession>
<name>A0AAD1XV33_EUPCR</name>
<sequence>MSRLKNLQFKCNITVHYLCEISVVELFLKFCKVILHFVCSNFSFDKFSLVSLCSSFSLIICLFALANFCLIISNFSYVSISSLSLSFNSLLTSSSCLFISLFSLSDSSSRFLSLVSSSSLLFPSSAVDCDFLSMGLIDLFTTSTRFSPFLISSNFSLPHCASKELLYASYFISPAKTKPSSDSLAVNAIFQVFCLIPHCYLSFIAFIFSILIKFTGKIYIILFDLDLLFSLLMSAGWL</sequence>
<feature type="transmembrane region" description="Helical" evidence="1">
    <location>
        <begin position="218"/>
        <end position="237"/>
    </location>
</feature>
<evidence type="ECO:0000313" key="3">
    <source>
        <dbReference type="Proteomes" id="UP001295684"/>
    </source>
</evidence>
<dbReference type="AlphaFoldDB" id="A0AAD1XV33"/>
<reference evidence="2" key="1">
    <citation type="submission" date="2023-07" db="EMBL/GenBank/DDBJ databases">
        <authorList>
            <consortium name="AG Swart"/>
            <person name="Singh M."/>
            <person name="Singh A."/>
            <person name="Seah K."/>
            <person name="Emmerich C."/>
        </authorList>
    </citation>
    <scope>NUCLEOTIDE SEQUENCE</scope>
    <source>
        <strain evidence="2">DP1</strain>
    </source>
</reference>
<keyword evidence="1" id="KW-1133">Transmembrane helix</keyword>
<organism evidence="2 3">
    <name type="scientific">Euplotes crassus</name>
    <dbReference type="NCBI Taxonomy" id="5936"/>
    <lineage>
        <taxon>Eukaryota</taxon>
        <taxon>Sar</taxon>
        <taxon>Alveolata</taxon>
        <taxon>Ciliophora</taxon>
        <taxon>Intramacronucleata</taxon>
        <taxon>Spirotrichea</taxon>
        <taxon>Hypotrichia</taxon>
        <taxon>Euplotida</taxon>
        <taxon>Euplotidae</taxon>
        <taxon>Moneuplotes</taxon>
    </lineage>
</organism>
<evidence type="ECO:0000256" key="1">
    <source>
        <dbReference type="SAM" id="Phobius"/>
    </source>
</evidence>
<dbReference type="Proteomes" id="UP001295684">
    <property type="component" value="Unassembled WGS sequence"/>
</dbReference>
<proteinExistence type="predicted"/>
<keyword evidence="3" id="KW-1185">Reference proteome</keyword>
<feature type="transmembrane region" description="Helical" evidence="1">
    <location>
        <begin position="49"/>
        <end position="73"/>
    </location>
</feature>
<feature type="transmembrane region" description="Helical" evidence="1">
    <location>
        <begin position="85"/>
        <end position="104"/>
    </location>
</feature>
<keyword evidence="1" id="KW-0472">Membrane</keyword>
<feature type="transmembrane region" description="Helical" evidence="1">
    <location>
        <begin position="188"/>
        <end position="211"/>
    </location>
</feature>
<dbReference type="EMBL" id="CAMPGE010021629">
    <property type="protein sequence ID" value="CAI2379766.1"/>
    <property type="molecule type" value="Genomic_DNA"/>
</dbReference>
<evidence type="ECO:0000313" key="2">
    <source>
        <dbReference type="EMBL" id="CAI2379766.1"/>
    </source>
</evidence>
<keyword evidence="1" id="KW-0812">Transmembrane</keyword>
<gene>
    <name evidence="2" type="ORF">ECRASSUSDP1_LOCUS21183</name>
</gene>
<protein>
    <submittedName>
        <fullName evidence="2">Uncharacterized protein</fullName>
    </submittedName>
</protein>